<dbReference type="InterPro" id="IPR003591">
    <property type="entry name" value="Leu-rich_rpt_typical-subtyp"/>
</dbReference>
<evidence type="ECO:0000313" key="12">
    <source>
        <dbReference type="EnsemblMetazoa" id="ADIR007237-PA"/>
    </source>
</evidence>
<evidence type="ECO:0000256" key="8">
    <source>
        <dbReference type="ARBA" id="ARBA00022737"/>
    </source>
</evidence>
<dbReference type="Pfam" id="PF13855">
    <property type="entry name" value="LRR_8"/>
    <property type="match status" value="3"/>
</dbReference>
<sequence>MTSDGAARLRHILSLHTNELLAPTITVRKMVVAESISGTFIQRISDYTDSLFYATYRETMFRIPAGSTILEMYMGNANHLRSFTAGPGTALESLVIVRSMLDRLPETIGMLRRLRELSITESELATVDFASFANNTQLRVVNLRNNCIERIVPQLVGSTLVLGIESISLATNRILLLDMVNFVPMPLLREILMQENRIQRISASVPFTACKLITLSLPSNRITQIELTGLTFPALEYLILDDNALATIPSDWTNVPSLRVLSLERNHIQRLDMRSLHQLQSLDILYLGGNRIEQVWASAPVELSSLRMLHLAQNRIREVNMRACRLPQIRNMVLTNNPMSTIPSLFKTFPQLHISIDSLRVQCPLLLQFRRLMSEGRLSIDYIEDLMGCNLGVINMTSDGGAKLRAAIENINDNIIAINIDKLIVSSSASGPFLQRISAYTEAITYVVYRDPVFQIPDGNTIEEFYLIGAPVLRAIVAGSNSHLKKLQLGNCLLDRVPPTLSKLVELEELIITQCALTALRLDMLVANHKLTTVDLSQNQIRQILPVTATPKQKSAIETLGFEGNLLERLDMAMFAIMPNLEKLDVRGNRIVRFEATAPVTYASLIRLSIAMNKISYFDTRNLTLPLLVSIYMDQNDLTDVPTNWGAMPELRYLGFEENNLKRVNMNAFRTLHNLTSIYASNNKIESIRSSSPVAMPALEELIFDHNQIASVNFSGCVFRNMDYISMVDNQLTAIPPLFQLLPKVRMSVLSNPIKCSNMASFKNRIIEDRLYVNIGAKQSECDTTSSIVLDQSTRNRIAEKRLYVTVGAKQSECDTTSSIALDQSTRLRAAIENINDNIIAINIDKLIVSSSASGPFLQRISAYTETISYVVYRDPVFQIPDGNTIEEIALGGAGALRAIVAGTNSHLKKLQLGNCLLDRVPPTLSKLVELEELIITQCALIALRLDMLVANHKLTTVDLSQNQIRQILPVTAIPKQKSVIANLVFTNNLLERLDMAMFAIMPDLKRLEVEGNRIVRFEATAPVTYASLNRLRIARNKISYFDTRNLTLPSLTSIYMDHNELTDIPTNWGAIPQLKYLGFEANNLKRVDMSVFQTLQNLTSVYLGSNKIESIRTSSPVTLPALKDLSFYNNHITSVNLRGCNFPEFGYISLTDNHLTAIPPLFQLFRNGRMSVISNPIKCSNMTSFKNRIAERRLYVTVRAKQSECNTTSSIMLDQSTLVCCEA</sequence>
<dbReference type="EnsemblMetazoa" id="ADIR007237-RA">
    <property type="protein sequence ID" value="ADIR007237-PA"/>
    <property type="gene ID" value="ADIR007237"/>
</dbReference>
<dbReference type="InterPro" id="IPR001611">
    <property type="entry name" value="Leu-rich_rpt"/>
</dbReference>
<keyword evidence="7" id="KW-0433">Leucine-rich repeat</keyword>
<dbReference type="InterPro" id="IPR050333">
    <property type="entry name" value="SLRP"/>
</dbReference>
<comment type="similarity">
    <text evidence="2">Belongs to the small leucine-rich proteoglycan (SLRP) family. SLRP class II subfamily.</text>
</comment>
<evidence type="ECO:0000256" key="9">
    <source>
        <dbReference type="ARBA" id="ARBA00022974"/>
    </source>
</evidence>
<comment type="function">
    <text evidence="11">Affects the rate of fibrils formation. May have a primary role in collagen fibrillogenesis.</text>
</comment>
<name>A0A182NHW4_9DIPT</name>
<comment type="subunit">
    <text evidence="3">Binds to type I and type II collagen.</text>
</comment>
<proteinExistence type="inferred from homology"/>
<dbReference type="Pfam" id="PF13516">
    <property type="entry name" value="LRR_6"/>
    <property type="match status" value="2"/>
</dbReference>
<dbReference type="SUPFAM" id="SSF52058">
    <property type="entry name" value="L domain-like"/>
    <property type="match status" value="3"/>
</dbReference>
<dbReference type="Proteomes" id="UP000075884">
    <property type="component" value="Unassembled WGS sequence"/>
</dbReference>
<dbReference type="AlphaFoldDB" id="A0A182NHW4"/>
<dbReference type="PANTHER" id="PTHR45712">
    <property type="entry name" value="AGAP008170-PA"/>
    <property type="match status" value="1"/>
</dbReference>
<keyword evidence="5" id="KW-0964">Secreted</keyword>
<dbReference type="SMART" id="SM00365">
    <property type="entry name" value="LRR_SD22"/>
    <property type="match status" value="9"/>
</dbReference>
<evidence type="ECO:0000256" key="6">
    <source>
        <dbReference type="ARBA" id="ARBA00022530"/>
    </source>
</evidence>
<keyword evidence="8" id="KW-0677">Repeat</keyword>
<keyword evidence="6" id="KW-0272">Extracellular matrix</keyword>
<reference evidence="13" key="1">
    <citation type="submission" date="2013-03" db="EMBL/GenBank/DDBJ databases">
        <title>The Genome Sequence of Anopheles dirus WRAIR2.</title>
        <authorList>
            <consortium name="The Broad Institute Genomics Platform"/>
            <person name="Neafsey D.E."/>
            <person name="Walton C."/>
            <person name="Walker B."/>
            <person name="Young S.K."/>
            <person name="Zeng Q."/>
            <person name="Gargeya S."/>
            <person name="Fitzgerald M."/>
            <person name="Haas B."/>
            <person name="Abouelleil A."/>
            <person name="Allen A.W."/>
            <person name="Alvarado L."/>
            <person name="Arachchi H.M."/>
            <person name="Berlin A.M."/>
            <person name="Chapman S.B."/>
            <person name="Gainer-Dewar J."/>
            <person name="Goldberg J."/>
            <person name="Griggs A."/>
            <person name="Gujja S."/>
            <person name="Hansen M."/>
            <person name="Howarth C."/>
            <person name="Imamovic A."/>
            <person name="Ireland A."/>
            <person name="Larimer J."/>
            <person name="McCowan C."/>
            <person name="Murphy C."/>
            <person name="Pearson M."/>
            <person name="Poon T.W."/>
            <person name="Priest M."/>
            <person name="Roberts A."/>
            <person name="Saif S."/>
            <person name="Shea T."/>
            <person name="Sisk P."/>
            <person name="Sykes S."/>
            <person name="Wortman J."/>
            <person name="Nusbaum C."/>
            <person name="Birren B."/>
        </authorList>
    </citation>
    <scope>NUCLEOTIDE SEQUENCE [LARGE SCALE GENOMIC DNA]</scope>
    <source>
        <strain evidence="13">WRAIR2</strain>
    </source>
</reference>
<keyword evidence="10" id="KW-0325">Glycoprotein</keyword>
<dbReference type="GO" id="GO:0005615">
    <property type="term" value="C:extracellular space"/>
    <property type="evidence" value="ECO:0007669"/>
    <property type="project" value="TreeGrafter"/>
</dbReference>
<evidence type="ECO:0000256" key="2">
    <source>
        <dbReference type="ARBA" id="ARBA00005818"/>
    </source>
</evidence>
<evidence type="ECO:0000256" key="4">
    <source>
        <dbReference type="ARBA" id="ARBA00018230"/>
    </source>
</evidence>
<evidence type="ECO:0000256" key="10">
    <source>
        <dbReference type="ARBA" id="ARBA00023180"/>
    </source>
</evidence>
<accession>A0A182NHW4</accession>
<dbReference type="InterPro" id="IPR032675">
    <property type="entry name" value="LRR_dom_sf"/>
</dbReference>
<keyword evidence="9" id="KW-0654">Proteoglycan</keyword>
<keyword evidence="13" id="KW-1185">Reference proteome</keyword>
<comment type="subcellular location">
    <subcellularLocation>
        <location evidence="1">Secreted</location>
        <location evidence="1">Extracellular space</location>
        <location evidence="1">Extracellular matrix</location>
    </subcellularLocation>
</comment>
<dbReference type="PROSITE" id="PS51450">
    <property type="entry name" value="LRR"/>
    <property type="match status" value="2"/>
</dbReference>
<reference evidence="12" key="2">
    <citation type="submission" date="2020-05" db="UniProtKB">
        <authorList>
            <consortium name="EnsemblMetazoa"/>
        </authorList>
    </citation>
    <scope>IDENTIFICATION</scope>
    <source>
        <strain evidence="12">WRAIR2</strain>
    </source>
</reference>
<dbReference type="STRING" id="7168.A0A182NHW4"/>
<dbReference type="SMART" id="SM00369">
    <property type="entry name" value="LRR_TYP"/>
    <property type="match status" value="18"/>
</dbReference>
<evidence type="ECO:0000256" key="1">
    <source>
        <dbReference type="ARBA" id="ARBA00004498"/>
    </source>
</evidence>
<evidence type="ECO:0000256" key="3">
    <source>
        <dbReference type="ARBA" id="ARBA00011226"/>
    </source>
</evidence>
<dbReference type="PANTHER" id="PTHR45712:SF4">
    <property type="entry name" value="FIBROMODULIN"/>
    <property type="match status" value="1"/>
</dbReference>
<protein>
    <recommendedName>
        <fullName evidence="4">Fibromodulin</fullName>
    </recommendedName>
</protein>
<evidence type="ECO:0000256" key="11">
    <source>
        <dbReference type="ARBA" id="ARBA00025136"/>
    </source>
</evidence>
<evidence type="ECO:0000256" key="7">
    <source>
        <dbReference type="ARBA" id="ARBA00022614"/>
    </source>
</evidence>
<evidence type="ECO:0000313" key="13">
    <source>
        <dbReference type="Proteomes" id="UP000075884"/>
    </source>
</evidence>
<organism evidence="12 13">
    <name type="scientific">Anopheles dirus</name>
    <dbReference type="NCBI Taxonomy" id="7168"/>
    <lineage>
        <taxon>Eukaryota</taxon>
        <taxon>Metazoa</taxon>
        <taxon>Ecdysozoa</taxon>
        <taxon>Arthropoda</taxon>
        <taxon>Hexapoda</taxon>
        <taxon>Insecta</taxon>
        <taxon>Pterygota</taxon>
        <taxon>Neoptera</taxon>
        <taxon>Endopterygota</taxon>
        <taxon>Diptera</taxon>
        <taxon>Nematocera</taxon>
        <taxon>Culicoidea</taxon>
        <taxon>Culicidae</taxon>
        <taxon>Anophelinae</taxon>
        <taxon>Anopheles</taxon>
    </lineage>
</organism>
<dbReference type="VEuPathDB" id="VectorBase:ADIR007237"/>
<dbReference type="Gene3D" id="3.80.10.10">
    <property type="entry name" value="Ribonuclease Inhibitor"/>
    <property type="match status" value="5"/>
</dbReference>
<evidence type="ECO:0000256" key="5">
    <source>
        <dbReference type="ARBA" id="ARBA00022525"/>
    </source>
</evidence>